<comment type="function">
    <text evidence="1">Exerts its effect at some terminal stage of cytochrome c oxidase synthesis, probably by being involved in the insertion of the copper B into subunit I.</text>
</comment>
<evidence type="ECO:0000256" key="3">
    <source>
        <dbReference type="ARBA" id="ARBA00009620"/>
    </source>
</evidence>
<gene>
    <name evidence="9" type="ORF">E6K79_09315</name>
</gene>
<accession>A0A538TJN3</accession>
<evidence type="ECO:0000256" key="5">
    <source>
        <dbReference type="ARBA" id="ARBA00022692"/>
    </source>
</evidence>
<evidence type="ECO:0000256" key="4">
    <source>
        <dbReference type="ARBA" id="ARBA00015384"/>
    </source>
</evidence>
<dbReference type="PANTHER" id="PTHR21320:SF3">
    <property type="entry name" value="CYTOCHROME C OXIDASE ASSEMBLY PROTEIN COX11, MITOCHONDRIAL-RELATED"/>
    <property type="match status" value="1"/>
</dbReference>
<keyword evidence="8" id="KW-0472">Membrane</keyword>
<dbReference type="Gene3D" id="2.60.370.10">
    <property type="entry name" value="Ctag/Cox11"/>
    <property type="match status" value="1"/>
</dbReference>
<dbReference type="Pfam" id="PF04442">
    <property type="entry name" value="CtaG_Cox11"/>
    <property type="match status" value="1"/>
</dbReference>
<evidence type="ECO:0000256" key="2">
    <source>
        <dbReference type="ARBA" id="ARBA00004382"/>
    </source>
</evidence>
<dbReference type="AlphaFoldDB" id="A0A538TJN3"/>
<name>A0A538TJN3_UNCEI</name>
<reference evidence="9 10" key="1">
    <citation type="journal article" date="2019" name="Nat. Microbiol.">
        <title>Mediterranean grassland soil C-N compound turnover is dependent on rainfall and depth, and is mediated by genomically divergent microorganisms.</title>
        <authorList>
            <person name="Diamond S."/>
            <person name="Andeer P.F."/>
            <person name="Li Z."/>
            <person name="Crits-Christoph A."/>
            <person name="Burstein D."/>
            <person name="Anantharaman K."/>
            <person name="Lane K.R."/>
            <person name="Thomas B.C."/>
            <person name="Pan C."/>
            <person name="Northen T.R."/>
            <person name="Banfield J.F."/>
        </authorList>
    </citation>
    <scope>NUCLEOTIDE SEQUENCE [LARGE SCALE GENOMIC DNA]</scope>
    <source>
        <strain evidence="9">WS_9</strain>
    </source>
</reference>
<keyword evidence="7" id="KW-0186">Copper</keyword>
<sequence>MKLMRPSNAVLGIGIGAFVLLMFTFAYANVPLFQLFCERFGLSGSGKAAFRGGASTPGRLGSRGGIVTPMSSTTGNILGREIRVKFMGVAGSGLPVRFGPSTPALSIHPGKPVRLSYRFTNMSDDSVYFRAVHSIVPVEAAKEFQLIQCFCFDDQSLGPRETRDLPVYFALSPRFPQDVDEIILNYSLFPRDPKKGLPVPAAAAN</sequence>
<protein>
    <recommendedName>
        <fullName evidence="4">Cytochrome c oxidase assembly protein CtaG</fullName>
    </recommendedName>
</protein>
<keyword evidence="6" id="KW-1133">Transmembrane helix</keyword>
<dbReference type="SUPFAM" id="SSF110111">
    <property type="entry name" value="Ctag/Cox11"/>
    <property type="match status" value="1"/>
</dbReference>
<organism evidence="9 10">
    <name type="scientific">Eiseniibacteriota bacterium</name>
    <dbReference type="NCBI Taxonomy" id="2212470"/>
    <lineage>
        <taxon>Bacteria</taxon>
        <taxon>Candidatus Eiseniibacteriota</taxon>
    </lineage>
</organism>
<evidence type="ECO:0000313" key="9">
    <source>
        <dbReference type="EMBL" id="TMQ63829.1"/>
    </source>
</evidence>
<dbReference type="EMBL" id="VBOZ01000029">
    <property type="protein sequence ID" value="TMQ63829.1"/>
    <property type="molecule type" value="Genomic_DNA"/>
</dbReference>
<proteinExistence type="inferred from homology"/>
<comment type="similarity">
    <text evidence="3">Belongs to the COX11/CtaG family.</text>
</comment>
<evidence type="ECO:0000256" key="6">
    <source>
        <dbReference type="ARBA" id="ARBA00022989"/>
    </source>
</evidence>
<evidence type="ECO:0000313" key="10">
    <source>
        <dbReference type="Proteomes" id="UP000317691"/>
    </source>
</evidence>
<dbReference type="GO" id="GO:0005507">
    <property type="term" value="F:copper ion binding"/>
    <property type="evidence" value="ECO:0007669"/>
    <property type="project" value="InterPro"/>
</dbReference>
<comment type="caution">
    <text evidence="9">The sequence shown here is derived from an EMBL/GenBank/DDBJ whole genome shotgun (WGS) entry which is preliminary data.</text>
</comment>
<evidence type="ECO:0000256" key="1">
    <source>
        <dbReference type="ARBA" id="ARBA00004007"/>
    </source>
</evidence>
<dbReference type="PANTHER" id="PTHR21320">
    <property type="entry name" value="CYTOCHROME C OXIDASE ASSEMBLY PROTEIN COX11-RELATED"/>
    <property type="match status" value="1"/>
</dbReference>
<keyword evidence="5" id="KW-0812">Transmembrane</keyword>
<evidence type="ECO:0000256" key="7">
    <source>
        <dbReference type="ARBA" id="ARBA00023008"/>
    </source>
</evidence>
<dbReference type="GO" id="GO:0005886">
    <property type="term" value="C:plasma membrane"/>
    <property type="evidence" value="ECO:0007669"/>
    <property type="project" value="UniProtKB-SubCell"/>
</dbReference>
<dbReference type="InterPro" id="IPR023471">
    <property type="entry name" value="CtaG/Cox11_dom_sf"/>
</dbReference>
<evidence type="ECO:0000256" key="8">
    <source>
        <dbReference type="ARBA" id="ARBA00023136"/>
    </source>
</evidence>
<comment type="subcellular location">
    <subcellularLocation>
        <location evidence="2">Cell inner membrane</location>
        <topology evidence="2">Single-pass type II membrane protein</topology>
        <orientation evidence="2">Periplasmic side</orientation>
    </subcellularLocation>
</comment>
<dbReference type="Proteomes" id="UP000317691">
    <property type="component" value="Unassembled WGS sequence"/>
</dbReference>
<dbReference type="InterPro" id="IPR007533">
    <property type="entry name" value="Cyt_c_oxidase_assmbl_CtaG"/>
</dbReference>